<dbReference type="CDD" id="cd00093">
    <property type="entry name" value="HTH_XRE"/>
    <property type="match status" value="1"/>
</dbReference>
<dbReference type="Gene3D" id="1.10.260.40">
    <property type="entry name" value="lambda repressor-like DNA-binding domains"/>
    <property type="match status" value="1"/>
</dbReference>
<evidence type="ECO:0000256" key="2">
    <source>
        <dbReference type="ARBA" id="ARBA00022741"/>
    </source>
</evidence>
<feature type="transmembrane region" description="Helical" evidence="7">
    <location>
        <begin position="569"/>
        <end position="590"/>
    </location>
</feature>
<dbReference type="GO" id="GO:0003677">
    <property type="term" value="F:DNA binding"/>
    <property type="evidence" value="ECO:0007669"/>
    <property type="project" value="InterPro"/>
</dbReference>
<evidence type="ECO:0000256" key="6">
    <source>
        <dbReference type="SAM" id="Coils"/>
    </source>
</evidence>
<evidence type="ECO:0000256" key="5">
    <source>
        <dbReference type="ARBA" id="ARBA00023136"/>
    </source>
</evidence>
<dbReference type="PANTHER" id="PTHR10465">
    <property type="entry name" value="TRANSMEMBRANE GTPASE FZO1"/>
    <property type="match status" value="1"/>
</dbReference>
<dbReference type="AlphaFoldDB" id="A0A3D8PZB9"/>
<accession>A0A3D8PZB9</accession>
<dbReference type="GO" id="GO:0003924">
    <property type="term" value="F:GTPase activity"/>
    <property type="evidence" value="ECO:0007669"/>
    <property type="project" value="InterPro"/>
</dbReference>
<keyword evidence="7" id="KW-0812">Transmembrane</keyword>
<dbReference type="PROSITE" id="PS50943">
    <property type="entry name" value="HTH_CROC1"/>
    <property type="match status" value="1"/>
</dbReference>
<comment type="subcellular location">
    <subcellularLocation>
        <location evidence="1">Membrane</location>
    </subcellularLocation>
</comment>
<reference evidence="10" key="1">
    <citation type="submission" date="2017-11" db="EMBL/GenBank/DDBJ databases">
        <authorList>
            <person name="Zhu W."/>
        </authorList>
    </citation>
    <scope>NUCLEOTIDE SEQUENCE [LARGE SCALE GENOMIC DNA]</scope>
    <source>
        <strain evidence="10">CAU 1183</strain>
    </source>
</reference>
<dbReference type="InterPro" id="IPR001387">
    <property type="entry name" value="Cro/C1-type_HTH"/>
</dbReference>
<dbReference type="PANTHER" id="PTHR10465:SF0">
    <property type="entry name" value="SARCALUMENIN"/>
    <property type="match status" value="1"/>
</dbReference>
<gene>
    <name evidence="9" type="ORF">CWR48_02925</name>
</gene>
<evidence type="ECO:0000256" key="7">
    <source>
        <dbReference type="SAM" id="Phobius"/>
    </source>
</evidence>
<dbReference type="SUPFAM" id="SSF47413">
    <property type="entry name" value="lambda repressor-like DNA-binding domains"/>
    <property type="match status" value="1"/>
</dbReference>
<evidence type="ECO:0000256" key="4">
    <source>
        <dbReference type="ARBA" id="ARBA00023134"/>
    </source>
</evidence>
<keyword evidence="3" id="KW-0378">Hydrolase</keyword>
<keyword evidence="7" id="KW-1133">Transmembrane helix</keyword>
<dbReference type="Proteomes" id="UP000257143">
    <property type="component" value="Unassembled WGS sequence"/>
</dbReference>
<keyword evidence="5 7" id="KW-0472">Membrane</keyword>
<evidence type="ECO:0000259" key="8">
    <source>
        <dbReference type="PROSITE" id="PS50943"/>
    </source>
</evidence>
<dbReference type="GO" id="GO:0005525">
    <property type="term" value="F:GTP binding"/>
    <property type="evidence" value="ECO:0007669"/>
    <property type="project" value="UniProtKB-KW"/>
</dbReference>
<dbReference type="InterPro" id="IPR010982">
    <property type="entry name" value="Lambda_DNA-bd_dom_sf"/>
</dbReference>
<dbReference type="Gene3D" id="3.40.50.300">
    <property type="entry name" value="P-loop containing nucleotide triphosphate hydrolases"/>
    <property type="match status" value="1"/>
</dbReference>
<protein>
    <recommendedName>
        <fullName evidence="8">HTH cro/C1-type domain-containing protein</fullName>
    </recommendedName>
</protein>
<dbReference type="InterPro" id="IPR027417">
    <property type="entry name" value="P-loop_NTPase"/>
</dbReference>
<dbReference type="Pfam" id="PF00350">
    <property type="entry name" value="Dynamin_N"/>
    <property type="match status" value="1"/>
</dbReference>
<dbReference type="SMART" id="SM00530">
    <property type="entry name" value="HTH_XRE"/>
    <property type="match status" value="1"/>
</dbReference>
<dbReference type="Pfam" id="PF01381">
    <property type="entry name" value="HTH_3"/>
    <property type="match status" value="1"/>
</dbReference>
<feature type="domain" description="HTH cro/C1-type" evidence="8">
    <location>
        <begin position="16"/>
        <end position="60"/>
    </location>
</feature>
<evidence type="ECO:0000313" key="10">
    <source>
        <dbReference type="Proteomes" id="UP000257143"/>
    </source>
</evidence>
<dbReference type="SUPFAM" id="SSF52540">
    <property type="entry name" value="P-loop containing nucleoside triphosphate hydrolases"/>
    <property type="match status" value="1"/>
</dbReference>
<dbReference type="InterPro" id="IPR045063">
    <property type="entry name" value="Dynamin_N"/>
</dbReference>
<comment type="caution">
    <text evidence="9">The sequence shown here is derived from an EMBL/GenBank/DDBJ whole genome shotgun (WGS) entry which is preliminary data.</text>
</comment>
<sequence length="731" mass="83017">MEFDLRHFREEILHQSQTEFANLMEKSQNTISRWEKEPKSITLDILDEIARKTGYSVIDLLNIENVVRKPWKCDSSKAKGLADLKQELLQYVARLKNQNRNVKTQSLNYDNYLTKLRNIYRNTLNRIHKPTIAFLGNSDVGKSTLINSIIGHDVLPAGWTPITSLSIYVKHIEDKPTWLGDDSAIVVSSPIEGKPIKVDWLSDEKYYQESRIESGSNAILEKYGSREGKMYQDKYMDAEAAVVYVDAPILKLCTLLDLPGFGTSDDVRDDLKASEGKENADIYVYMSLANAFMRGTDITYLKDILDRMIPFENGKNGLEPLANLFVVASQAHVVSSEPSEELNKILLNGADRMNRVLPENYWEGRSIYTGVDYYQKMLVERFFTFSRDSKALSSEFMTALIGLLETWPTKLHEEISDELDQTTNIFNEELESEIISLRSFRENKEKAVEYYEELKSEKQAVYKKSEEFVHNLEEKLNLYKRQSIVDFKEAYDKTMNEDSIVSIIDRKDFKNRKKDKEELQNYLNNTLKQKLDNICHQYANELSNYLNDQLEKLNVASFNGRGNFDFKRAFVSTLAGLSTYGALTAYVGTLGNLGGYILVTKAVGVLSTLGISVGGGAAATTFVAAIGGPITIIIGVAVLTGLAAAVLTGRNWKSKYAERTVKAYKDSNVRDSYSDALENWWHETEKAVDKDRMTANYEAQLAEAKEKANYNEEECLDLENALTLLKGHLYN</sequence>
<evidence type="ECO:0000256" key="1">
    <source>
        <dbReference type="ARBA" id="ARBA00004370"/>
    </source>
</evidence>
<evidence type="ECO:0000313" key="9">
    <source>
        <dbReference type="EMBL" id="RDW21374.1"/>
    </source>
</evidence>
<keyword evidence="2" id="KW-0547">Nucleotide-binding</keyword>
<keyword evidence="6" id="KW-0175">Coiled coil</keyword>
<proteinExistence type="predicted"/>
<name>A0A3D8PZB9_9BACI</name>
<feature type="transmembrane region" description="Helical" evidence="7">
    <location>
        <begin position="602"/>
        <end position="624"/>
    </location>
</feature>
<feature type="transmembrane region" description="Helical" evidence="7">
    <location>
        <begin position="630"/>
        <end position="649"/>
    </location>
</feature>
<dbReference type="OrthoDB" id="9816479at2"/>
<keyword evidence="10" id="KW-1185">Reference proteome</keyword>
<evidence type="ECO:0000256" key="3">
    <source>
        <dbReference type="ARBA" id="ARBA00022801"/>
    </source>
</evidence>
<feature type="coiled-coil region" evidence="6">
    <location>
        <begin position="694"/>
        <end position="721"/>
    </location>
</feature>
<dbReference type="EMBL" id="PIOC01000003">
    <property type="protein sequence ID" value="RDW21374.1"/>
    <property type="molecule type" value="Genomic_DNA"/>
</dbReference>
<dbReference type="RefSeq" id="WP_115771545.1">
    <property type="nucleotide sequence ID" value="NZ_PIOC01000003.1"/>
</dbReference>
<dbReference type="GO" id="GO:0016020">
    <property type="term" value="C:membrane"/>
    <property type="evidence" value="ECO:0007669"/>
    <property type="project" value="UniProtKB-SubCell"/>
</dbReference>
<feature type="coiled-coil region" evidence="6">
    <location>
        <begin position="437"/>
        <end position="482"/>
    </location>
</feature>
<keyword evidence="4" id="KW-0342">GTP-binding</keyword>
<dbReference type="InterPro" id="IPR027094">
    <property type="entry name" value="Mitofusin_fam"/>
</dbReference>
<organism evidence="9 10">
    <name type="scientific">Oceanobacillus arenosus</name>
    <dbReference type="NCBI Taxonomy" id="1229153"/>
    <lineage>
        <taxon>Bacteria</taxon>
        <taxon>Bacillati</taxon>
        <taxon>Bacillota</taxon>
        <taxon>Bacilli</taxon>
        <taxon>Bacillales</taxon>
        <taxon>Bacillaceae</taxon>
        <taxon>Oceanobacillus</taxon>
    </lineage>
</organism>